<reference evidence="3" key="1">
    <citation type="journal article" date="2019" name="Int. J. Syst. Evol. Microbiol.">
        <title>The Global Catalogue of Microorganisms (GCM) 10K type strain sequencing project: providing services to taxonomists for standard genome sequencing and annotation.</title>
        <authorList>
            <consortium name="The Broad Institute Genomics Platform"/>
            <consortium name="The Broad Institute Genome Sequencing Center for Infectious Disease"/>
            <person name="Wu L."/>
            <person name="Ma J."/>
        </authorList>
    </citation>
    <scope>NUCLEOTIDE SEQUENCE [LARGE SCALE GENOMIC DNA]</scope>
    <source>
        <strain evidence="3">CCUG 62974</strain>
    </source>
</reference>
<dbReference type="EMBL" id="JBHTHX010002967">
    <property type="protein sequence ID" value="MFD0891171.1"/>
    <property type="molecule type" value="Genomic_DNA"/>
</dbReference>
<dbReference type="Proteomes" id="UP001597024">
    <property type="component" value="Unassembled WGS sequence"/>
</dbReference>
<gene>
    <name evidence="2" type="ORF">ACFQ08_42035</name>
</gene>
<evidence type="ECO:0000313" key="2">
    <source>
        <dbReference type="EMBL" id="MFD0891171.1"/>
    </source>
</evidence>
<evidence type="ECO:0000256" key="1">
    <source>
        <dbReference type="SAM" id="Phobius"/>
    </source>
</evidence>
<accession>A0ABW3E822</accession>
<proteinExistence type="predicted"/>
<keyword evidence="3" id="KW-1185">Reference proteome</keyword>
<keyword evidence="1" id="KW-0812">Transmembrane</keyword>
<name>A0ABW3E822_9ACTN</name>
<feature type="non-terminal residue" evidence="2">
    <location>
        <position position="118"/>
    </location>
</feature>
<protein>
    <submittedName>
        <fullName evidence="2">Phospholipid carrier-dependent glycosyltransferase</fullName>
    </submittedName>
</protein>
<feature type="transmembrane region" description="Helical" evidence="1">
    <location>
        <begin position="6"/>
        <end position="24"/>
    </location>
</feature>
<evidence type="ECO:0000313" key="3">
    <source>
        <dbReference type="Proteomes" id="UP001597024"/>
    </source>
</evidence>
<sequence>MPGNVLLGWLGPLFVAALGAFLRFDRLGTPKAVVFDETFYAKDAYALSLFGVERATLGDASNPISDRMLLAGNTDIWISCSPAEAAPCPQYVTHPPLGKWLIAVGEQLFGMTPFGWRF</sequence>
<keyword evidence="1" id="KW-1133">Transmembrane helix</keyword>
<comment type="caution">
    <text evidence="2">The sequence shown here is derived from an EMBL/GenBank/DDBJ whole genome shotgun (WGS) entry which is preliminary data.</text>
</comment>
<organism evidence="2 3">
    <name type="scientific">Streptosporangium algeriense</name>
    <dbReference type="NCBI Taxonomy" id="1682748"/>
    <lineage>
        <taxon>Bacteria</taxon>
        <taxon>Bacillati</taxon>
        <taxon>Actinomycetota</taxon>
        <taxon>Actinomycetes</taxon>
        <taxon>Streptosporangiales</taxon>
        <taxon>Streptosporangiaceae</taxon>
        <taxon>Streptosporangium</taxon>
    </lineage>
</organism>
<keyword evidence="1" id="KW-0472">Membrane</keyword>